<evidence type="ECO:0000256" key="1">
    <source>
        <dbReference type="SAM" id="SignalP"/>
    </source>
</evidence>
<dbReference type="Proteomes" id="UP001189429">
    <property type="component" value="Unassembled WGS sequence"/>
</dbReference>
<evidence type="ECO:0000313" key="2">
    <source>
        <dbReference type="EMBL" id="CAK0840525.1"/>
    </source>
</evidence>
<feature type="signal peptide" evidence="1">
    <location>
        <begin position="1"/>
        <end position="25"/>
    </location>
</feature>
<reference evidence="2" key="1">
    <citation type="submission" date="2023-10" db="EMBL/GenBank/DDBJ databases">
        <authorList>
            <person name="Chen Y."/>
            <person name="Shah S."/>
            <person name="Dougan E. K."/>
            <person name="Thang M."/>
            <person name="Chan C."/>
        </authorList>
    </citation>
    <scope>NUCLEOTIDE SEQUENCE [LARGE SCALE GENOMIC DNA]</scope>
</reference>
<accession>A0ABN9T635</accession>
<comment type="caution">
    <text evidence="2">The sequence shown here is derived from an EMBL/GenBank/DDBJ whole genome shotgun (WGS) entry which is preliminary data.</text>
</comment>
<sequence length="177" mass="18176">MSARQSLLATPWALLLSSLASSVSAAEPPRRLRAGSPTPGHPGSCETVGNTAPCHCICRCDGEVVGAKTFTADELSAQGDGYCSTASTDNLTAPCVQFCWEHSGSCGSTLEDSPVGMTCTSIGDLPEVSSASATTSVSVTVTAIEHLPCSGVGESCRINAECCDARCSNTHRCRPAF</sequence>
<gene>
    <name evidence="2" type="ORF">PCOR1329_LOCUS35952</name>
</gene>
<name>A0ABN9T635_9DINO</name>
<proteinExistence type="predicted"/>
<keyword evidence="1" id="KW-0732">Signal</keyword>
<organism evidence="2 3">
    <name type="scientific">Prorocentrum cordatum</name>
    <dbReference type="NCBI Taxonomy" id="2364126"/>
    <lineage>
        <taxon>Eukaryota</taxon>
        <taxon>Sar</taxon>
        <taxon>Alveolata</taxon>
        <taxon>Dinophyceae</taxon>
        <taxon>Prorocentrales</taxon>
        <taxon>Prorocentraceae</taxon>
        <taxon>Prorocentrum</taxon>
    </lineage>
</organism>
<dbReference type="EMBL" id="CAUYUJ010014387">
    <property type="protein sequence ID" value="CAK0840525.1"/>
    <property type="molecule type" value="Genomic_DNA"/>
</dbReference>
<evidence type="ECO:0000313" key="3">
    <source>
        <dbReference type="Proteomes" id="UP001189429"/>
    </source>
</evidence>
<protein>
    <submittedName>
        <fullName evidence="2">Uncharacterized protein</fullName>
    </submittedName>
</protein>
<keyword evidence="3" id="KW-1185">Reference proteome</keyword>
<feature type="chain" id="PRO_5046770202" evidence="1">
    <location>
        <begin position="26"/>
        <end position="177"/>
    </location>
</feature>